<dbReference type="Pfam" id="PF11008">
    <property type="entry name" value="DUF2846"/>
    <property type="match status" value="1"/>
</dbReference>
<comment type="caution">
    <text evidence="2">The sequence shown here is derived from an EMBL/GenBank/DDBJ whole genome shotgun (WGS) entry which is preliminary data.</text>
</comment>
<evidence type="ECO:0000313" key="2">
    <source>
        <dbReference type="EMBL" id="RCS59878.1"/>
    </source>
</evidence>
<proteinExistence type="predicted"/>
<dbReference type="Proteomes" id="UP000252357">
    <property type="component" value="Unassembled WGS sequence"/>
</dbReference>
<gene>
    <name evidence="2" type="ORF">DU000_00425</name>
</gene>
<accession>A0A368L848</accession>
<name>A0A368L848_9BURK</name>
<dbReference type="InterPro" id="IPR022548">
    <property type="entry name" value="DUF2846"/>
</dbReference>
<dbReference type="AlphaFoldDB" id="A0A368L848"/>
<feature type="domain" description="DUF2846" evidence="1">
    <location>
        <begin position="34"/>
        <end position="111"/>
    </location>
</feature>
<sequence length="229" mass="24842">MTIVGVLFSLALVGCASGPKFHDVQSAISQPQGDKGRIYFYRERSPVGAIIQPDIRVNNEIVGVSKPGGYFFIDRVPGKYEVTTSTEVTRAVDFRLAAGQTIYVKTEVSMGFLVGRISPLIVTSATALSELADMSYIGTPINKQVAKKPIPAGDINANTVTDKPKSGQIVFGSQSYELEKAAAKEGCISSRGAELLRDEGPVERYKIACDGGKTVYAYCEFRQCRLSQW</sequence>
<organism evidence="2 3">
    <name type="scientific">Parvibium lacunae</name>
    <dbReference type="NCBI Taxonomy" id="1888893"/>
    <lineage>
        <taxon>Bacteria</taxon>
        <taxon>Pseudomonadati</taxon>
        <taxon>Pseudomonadota</taxon>
        <taxon>Betaproteobacteria</taxon>
        <taxon>Burkholderiales</taxon>
        <taxon>Alcaligenaceae</taxon>
        <taxon>Parvibium</taxon>
    </lineage>
</organism>
<protein>
    <submittedName>
        <fullName evidence="2">DUF2846 domain-containing protein</fullName>
    </submittedName>
</protein>
<dbReference type="OrthoDB" id="8775745at2"/>
<dbReference type="EMBL" id="QPGB01000001">
    <property type="protein sequence ID" value="RCS59878.1"/>
    <property type="molecule type" value="Genomic_DNA"/>
</dbReference>
<reference evidence="2 3" key="1">
    <citation type="journal article" date="2018" name="Int. J. Syst. Evol. Microbiol.">
        <title>Parvibium lacunae gen. nov., sp. nov., a new member of the family Alcaligenaceae isolated from a freshwater pond.</title>
        <authorList>
            <person name="Chen W.M."/>
            <person name="Xie P.B."/>
            <person name="Hsu M.Y."/>
            <person name="Sheu S.Y."/>
        </authorList>
    </citation>
    <scope>NUCLEOTIDE SEQUENCE [LARGE SCALE GENOMIC DNA]</scope>
    <source>
        <strain evidence="2 3">KMB9</strain>
    </source>
</reference>
<evidence type="ECO:0000313" key="3">
    <source>
        <dbReference type="Proteomes" id="UP000252357"/>
    </source>
</evidence>
<keyword evidence="3" id="KW-1185">Reference proteome</keyword>
<evidence type="ECO:0000259" key="1">
    <source>
        <dbReference type="Pfam" id="PF11008"/>
    </source>
</evidence>